<evidence type="ECO:0000313" key="3">
    <source>
        <dbReference type="EMBL" id="RSC16570.1"/>
    </source>
</evidence>
<evidence type="ECO:0000313" key="2">
    <source>
        <dbReference type="EMBL" id="MBJ9867785.1"/>
    </source>
</evidence>
<evidence type="ECO:0000313" key="4">
    <source>
        <dbReference type="Proteomes" id="UP000282299"/>
    </source>
</evidence>
<sequence length="226" mass="25546">MMKNIRRAMIALPFLCVFPLAAEDVHPAEHDDTKTPAVTSPSFRFYGEMGLGGYMDLEGQDKHKYSDGTYIEGGLEMKYGSWFGLIYGEGWTVQADHQGNAWVPDHSWGGFEGGINRFYGGYRTDDGTELMLSLRQDSSLDDLQWWGDFTPDLGYVIPNTRDIMTAIKVQNLSGAFRYSVTATPAGHHDEGKAWLHFGKYDRYDDKYTYPAMINGYIQYDLVEGVT</sequence>
<comment type="caution">
    <text evidence="3">The sequence shown here is derived from an EMBL/GenBank/DDBJ whole genome shotgun (WGS) entry which is preliminary data.</text>
</comment>
<reference evidence="3" key="2">
    <citation type="submission" date="2018-10" db="EMBL/GenBank/DDBJ databases">
        <title>FDA dAtabase for Regulatory Grade micrObial Sequences (FDA-ARGOS): Supporting development and validation of Infectious Disease Dx tests.</title>
        <authorList>
            <person name="Campos J."/>
            <person name="Goldberg B."/>
            <person name="Tallon L.J."/>
            <person name="Sadzewicz L."/>
            <person name="Zhao X."/>
            <person name="Vavikolanu K."/>
            <person name="Mehta A."/>
            <person name="Aluvathingal J."/>
            <person name="Nadendla S."/>
            <person name="Geyer C."/>
            <person name="Nandy P."/>
            <person name="Yan Y."/>
            <person name="Sichtig H."/>
        </authorList>
    </citation>
    <scope>NUCLEOTIDE SEQUENCE</scope>
    <source>
        <strain evidence="3">FDAARGOS_526</strain>
    </source>
</reference>
<feature type="chain" id="PRO_5042799791" description="Protein YgjJ" evidence="1">
    <location>
        <begin position="23"/>
        <end position="226"/>
    </location>
</feature>
<protein>
    <recommendedName>
        <fullName evidence="5">Protein YgjJ</fullName>
    </recommendedName>
</protein>
<organism evidence="3 4">
    <name type="scientific">Citrobacter koseri</name>
    <name type="common">Citrobacter diversus</name>
    <dbReference type="NCBI Taxonomy" id="545"/>
    <lineage>
        <taxon>Bacteria</taxon>
        <taxon>Pseudomonadati</taxon>
        <taxon>Pseudomonadota</taxon>
        <taxon>Gammaproteobacteria</taxon>
        <taxon>Enterobacterales</taxon>
        <taxon>Enterobacteriaceae</taxon>
        <taxon>Citrobacter</taxon>
    </lineage>
</organism>
<gene>
    <name evidence="3" type="ORF">EGS84_06260</name>
    <name evidence="2" type="ORF">I5687_07455</name>
</gene>
<dbReference type="NCBIfam" id="NF041442">
    <property type="entry name" value="YgjJ"/>
    <property type="match status" value="1"/>
</dbReference>
<dbReference type="InterPro" id="IPR048107">
    <property type="entry name" value="YgjJ-like"/>
</dbReference>
<evidence type="ECO:0008006" key="5">
    <source>
        <dbReference type="Google" id="ProtNLM"/>
    </source>
</evidence>
<reference evidence="2" key="3">
    <citation type="submission" date="2020-11" db="EMBL/GenBank/DDBJ databases">
        <title>Enhanced detection system for hospital associated transmission using whole genome sequencing surveillance.</title>
        <authorList>
            <person name="Harrison L.H."/>
            <person name="Van Tyne D."/>
            <person name="Marsh J.W."/>
            <person name="Griffith M.P."/>
            <person name="Snyder D.J."/>
            <person name="Cooper V.S."/>
            <person name="Mustapha M."/>
        </authorList>
    </citation>
    <scope>NUCLEOTIDE SEQUENCE</scope>
    <source>
        <strain evidence="2">CB00014</strain>
    </source>
</reference>
<dbReference type="Proteomes" id="UP000282299">
    <property type="component" value="Unassembled WGS sequence"/>
</dbReference>
<keyword evidence="1" id="KW-0732">Signal</keyword>
<dbReference type="EMBL" id="RKIT01000002">
    <property type="protein sequence ID" value="RSC16570.1"/>
    <property type="molecule type" value="Genomic_DNA"/>
</dbReference>
<feature type="signal peptide" evidence="1">
    <location>
        <begin position="1"/>
        <end position="22"/>
    </location>
</feature>
<dbReference type="Proteomes" id="UP000807555">
    <property type="component" value="Unassembled WGS sequence"/>
</dbReference>
<name>A0AAQ0V5K4_CITKO</name>
<dbReference type="AlphaFoldDB" id="A0AAQ0V5K4"/>
<evidence type="ECO:0000256" key="1">
    <source>
        <dbReference type="SAM" id="SignalP"/>
    </source>
</evidence>
<dbReference type="EMBL" id="JADVNV010000002">
    <property type="protein sequence ID" value="MBJ9867785.1"/>
    <property type="molecule type" value="Genomic_DNA"/>
</dbReference>
<proteinExistence type="predicted"/>
<accession>A0AAQ0V5K4</accession>
<reference evidence="4" key="1">
    <citation type="submission" date="2018-10" db="EMBL/GenBank/DDBJ databases">
        <title>FDA dAtabase for Regulatory Grade micrObial Sequences (FDA-ARGOS): Supporting development and validation of Infectious Disease Dx tests.</title>
        <authorList>
            <person name="Goldberg B."/>
            <person name="Campos J."/>
            <person name="Tallon L."/>
            <person name="Sadzewicz L."/>
            <person name="Zhao X."/>
            <person name="Vavikolanu K."/>
            <person name="Mehta A."/>
            <person name="Aluvathingal J."/>
            <person name="Nadendla S."/>
            <person name="Geyer C."/>
            <person name="Nandy P."/>
            <person name="Yan Y."/>
            <person name="Sichtig H."/>
        </authorList>
    </citation>
    <scope>NUCLEOTIDE SEQUENCE [LARGE SCALE GENOMIC DNA]</scope>
    <source>
        <strain evidence="4">FDAARGOS_526</strain>
    </source>
</reference>